<evidence type="ECO:0000256" key="2">
    <source>
        <dbReference type="SAM" id="SignalP"/>
    </source>
</evidence>
<sequence length="3664" mass="424788">MCIKSVILLGLITLVALSGAKLRWKCELLDTSQESSSISPRTTFVEFVKNKPPEPNVPNTPNNPRTPRSTPKCRPRPRNGTAGPSIQTEKLKVRKNKEIVQQDPFGILSSGDIDAPQVKYQRKESHQSLDLNIGPGFEESNDPYGRNKQPVPKRFRPAELKGADELDKPLTEHLDENVMPDFEFDEDDAPPVQDDLPWCPEEDETECETKDLEKLSVKELVEFKDLCEKSVNSERKALIEKLIRIEGNPDRTLSPDRTSIAPPTGFTNCSTSPSELSNATRAKYQKECPCEEDTSNMSTEEFEKFKKECLDVIEIPGKPYQLIRKNGRCGISQQKTDAMSETEYALFVKECLVGPKKIVLKKILIINGDGEGCKNVDTKKMNKVQFSKYQKKCTVSKNCDDIDKTSFSKKELSRFNKMCSSVTRKTKNICDEDNVENLDNEQFESYREECILNGGTDDCDDISVNSLSDSEYEEYKKKCGKPTMNCENINPDNLSKKERSVYEKECLHPSPQSPPHVYPPNFCKTANAEKLNDKDYAEYKRQCTEIPPMDCHSVSPDELSDTEYQRYKEECRTAEDCAKINPKDLTGEEYAKYERNCLNKKINCSTVDPRELTQKQYRRFEKVCLKDTKDCRNVNVKDQNDKEHEKFRSECLKSIDCSSMGNVDELTDEEYKVYQRECLNRPGNDFDCPNTDPRTLSRKLYLIFEEKCLSPSPDCKDRITNDMSYDEYAKFSEECLVENFDCETVEPKNLSEKLMKKYQKECVRSTPDCRDMKVDEVAIEKYKEYERKCIWTKLDCSYIKPDELSKKEYKKYKRYCLDKVVNCSTADARKLTQKQYRRFEKVCLKDTQDCRNVNMKDHSDEDYEKFRSDCVRREFNCDSVGNVDQLSEDEYNDYKKRCKVNFEGDDCDEIRVDKLSDHKLQEYVNKCGLFCGIERKNVLTKKQQKVYEKRCEGDTNELDKDCKDIVVEKLGERMYGDFAEKCLEPINACSMLKTRRLVRKVYNEYRLKCKPRLRPSTEFKCEEADTENMTLEEFKNYELKCGKVSDNCDNVNVNELSEQEYLQYKRRCRIDYTHKSCKDIVLNELSREEYKKYLKKCGRRRPKESNASDTDCDSKDLVEMSRKEFLKHITLCGNPVDTTLPNCKNIDVEVLSNSEYEEYKKNCLSSVIPSKERQEPGGGAPMNCSTVNVDKLSDKEYKEYKKKCGKKIRSEVCDDVNVDSLSVEQYNEYLRNCEKKPRRKTPECSIKDTSKLSDEEYKIYKKKCGSTSEDGNAPPNGDRQKPSVTIEKTVIINPTGPKNPDDCGSINPSKLSDSEYEEYKKKCGKERKTPKPDCDDVDTNNLSDEEYRMYKKRCQVKKTPKDNCSNVNVKDLTEDEYSDFKKRCGSTDEKDPGESVSITKTVVINKPPKDGNEPNVEKTVIVKNTPGPDDPEKSDYCASVNPSELSESEYKEYKKKCESVLERKTPKLDCDDVDTNKLSNEEYRMYKKKCGKERHTPKPDCDSVDVTKLSGEEYRDYKNNCGTPKRPEKPNREDCYTVKIEELTAEEYVAFKKRCLSAPETPGNRESNPEEPTVVIKKELIENNPPGPEEPRNPDNCSSVNVAKLTLAEYKEYKRKCARPDCDDVDTNKMSEEEYRAYKKRCGKERKTPKPDCDEVDVNKLSDEEYRLYKKRCMSTYTPEDDCSNIRVKDLTEKEYADFKRRCGNTKVPEESVTIKKTVVINKPPKDGSTPSGGETGRPPVTIEKTIRVEKPGNSDYCSSINTSKLSKSEYKEYKRRCESQPERHDCDDVDTNKLSEEEYRAYKKRCGKRRPVIEDCSNINIAKLSDTEYNEYRRKCRPTRKTTSPDCADIDETKLSGEELEKYNEKCTFQEDPPPSETEEMKCKDINVEEMDAEEFVAYKKRCGTPKRPENPRERPPGSSPSENCRDVKVEELTADEYAEYKKKCLRNPRKSTNPPDENCSKVNIDELTDKEYRSYIRRCPNNPTGVKITKTVEVGDGCQNKNTDDMTKEEYQQFRQECSRKPHVELTKIIKIVEPPTKPGDSPDEFDWCSGQDINKMPDAEYEKFKEKCLGFRKTFQFNCNLDVSNMSDEEFKKFRKACSKKPFNCETVDVDTLSDKEYSRFQKECRQRPEFECKDAKVERMNAQEYEEYRKKCKKTTTKVTKVIDSCDDVKVEELSRIEYAKYKSRCVKETTPSDTPPTKIRKRIDCSIVDESMMSEEEYSDFKKHCNVKVTTDRYRPGENIILTKKVKIRTGKEKFSCYDQDVDRMTDEEYSEFEKKCLTHPLFRYDCSTVDTTNLSRDEYSKYQRECQKPDASVVLVKKLVINKENVPVKDGCYNRDVDGMSDDEYSEYEVRCLGHPSTPKPVERKTSIDCHNVDMSKLSYTEIEEYLKRCRTRETASTQPPPPRRQSLKCSGINTDDLNEDDYAKWVKECLQEPKTIKLEKKIIINPTIPPTPRGERVLVEKLEIHEHLRPDDDEGLLEGNEDFGVRITTGIRKRVIKGSPGDDSESEGGVILVKKVIHRIPTRRRPSNIPDEEDEGGVIEVRKMIMKTREPEPDVDDSEDVEEIMRRPRKRIGPKEEVVLLSVTKKHPHSYRTKTVPDEEPVEIVKLVKNRRLPNATLREVRIRKHFGTGIPGEEAVVQEIGGPDFKITRKTVMVPRKVRKMKSTTTTTTTPAEPEYYYDEEEYPEVITLVKVEKSRRPLRKYSRPDDEDDEFVDVRENKPKSYIEFEGFVKVRGNPRKIRKRPSFTDSGEEPDIREVTRKIVEGEEDDFKGVRLKSHRKKLVIVRRMQEEEPEEEHEVRVVKKLKVMKFGNEEKENFDNEENVEDDGKIIVRNRKRQYFERNDRPDDEEEGEELVNRRVAVRGRAPKIFRWAHKPGRKSAKPSITERNSEFYKIGGSHEEENHRKEKNQKKWKNREDTFRRRRKPEYEEESEELGRRKPRFGEESEEFERKGSRPDREQPNGETTVIKKVSGGSISDPTPRLPDDQGESVAITKKKIFKYGEKRDTPDDEDENEEIKLLKRKQLYLGARDKPTGENDGNGEIVKITKKKSFKIGPNGQKIPYDGNEDEPQFRRKTSDHPGKDQDEDVQLFKKKNFYRIVNGKRVLIRTEEDIPEQDEDGESVKITKKKFYRIGQNGEKIYEDEDESRRSRKISKDEPGEDQDEQIKLFKRKKFYKIVDGKRVLIKTEGDVPGQGENGEQIKITKKRTYRIGPNGEKIEKSSDDQALPSHDRDGKLVIGKNNRLYRKGSEIPDEDENGESVKVMKRKEYQIEKPQSMPEESEDEEFKLLTKKKKMGVIANDPSNDGSEIIKMSKKKAYLTGEGSMSHDQDGEGSEEIMMKKRKRFYKVGADGKRELLREEEIPMGQLGTKKSSYSPEPLDGERIEKTKRIYKLGRDGKQELQKMGDDESGDDSQDGTHVVKMMKRKKTYRYDANGEKELIKEENVPGDLSSDGEGDGKMIWSKKTRRSYTIDKDGNRKLVKEEKVPGGPMEDDGQKLMGTKKTKRFYKMVDGKRKLMKTETSDGDNMMMPKHNSTPENDGVPPPGGHFSVDKSSDDNNKDHGDSRERSGSDEETRTRNKGTNKRRDGRNDGRNMNLGSIIKPRRRSSNDGNDNSDRNDGRREKTRSSRRARSSRKMEKYHKDRNVRSSGKSEELVPE</sequence>
<feature type="region of interest" description="Disordered" evidence="1">
    <location>
        <begin position="1264"/>
        <end position="1311"/>
    </location>
</feature>
<feature type="compositionally biased region" description="Basic and acidic residues" evidence="1">
    <location>
        <begin position="3620"/>
        <end position="3632"/>
    </location>
</feature>
<feature type="compositionally biased region" description="Basic and acidic residues" evidence="1">
    <location>
        <begin position="1378"/>
        <end position="1393"/>
    </location>
</feature>
<dbReference type="FunCoup" id="A0A078BTN1">
    <property type="interactions" value="1522"/>
</dbReference>
<dbReference type="PaxDb" id="6239-B0207.5"/>
<evidence type="ECO:0000313" key="3">
    <source>
        <dbReference type="EMBL" id="CDX47488.1"/>
    </source>
</evidence>
<gene>
    <name evidence="3 5" type="ORF">B0207.5</name>
    <name evidence="3" type="ORF">CELE_B0207.5</name>
</gene>
<accession>A0A078BTN1</accession>
<keyword evidence="2" id="KW-0732">Signal</keyword>
<feature type="compositionally biased region" description="Basic and acidic residues" evidence="1">
    <location>
        <begin position="1407"/>
        <end position="1416"/>
    </location>
</feature>
<keyword evidence="6" id="KW-1267">Proteomics identification</keyword>
<evidence type="ECO:0000256" key="1">
    <source>
        <dbReference type="SAM" id="MobiDB-lite"/>
    </source>
</evidence>
<keyword evidence="4" id="KW-1185">Reference proteome</keyword>
<feature type="compositionally biased region" description="Basic and acidic residues" evidence="1">
    <location>
        <begin position="1908"/>
        <end position="1917"/>
    </location>
</feature>
<protein>
    <submittedName>
        <fullName evidence="3">SUEL-type lectin domain-containing protein</fullName>
    </submittedName>
</protein>
<feature type="compositionally biased region" description="Basic and acidic residues" evidence="1">
    <location>
        <begin position="3515"/>
        <end position="3528"/>
    </location>
</feature>
<dbReference type="RefSeq" id="NP_001293387.1">
    <property type="nucleotide sequence ID" value="NM_001306458.3"/>
</dbReference>
<feature type="compositionally biased region" description="Basic and acidic residues" evidence="1">
    <location>
        <begin position="3556"/>
        <end position="3583"/>
    </location>
</feature>
<feature type="region of interest" description="Disordered" evidence="1">
    <location>
        <begin position="2880"/>
        <end position="3022"/>
    </location>
</feature>
<feature type="compositionally biased region" description="Basic and acidic residues" evidence="1">
    <location>
        <begin position="3077"/>
        <end position="3090"/>
    </location>
</feature>
<evidence type="ECO:0000313" key="4">
    <source>
        <dbReference type="Proteomes" id="UP000001940"/>
    </source>
</evidence>
<feature type="region of interest" description="Disordered" evidence="1">
    <location>
        <begin position="1717"/>
        <end position="1744"/>
    </location>
</feature>
<dbReference type="WormBase" id="B0207.5b">
    <property type="protein sequence ID" value="CE50069"/>
    <property type="gene ID" value="WBGene00015028"/>
</dbReference>
<dbReference type="GeneID" id="172266"/>
<feature type="compositionally biased region" description="Basic and acidic residues" evidence="1">
    <location>
        <begin position="2941"/>
        <end position="2968"/>
    </location>
</feature>
<dbReference type="CTD" id="172266"/>
<feature type="compositionally biased region" description="Basic and acidic residues" evidence="1">
    <location>
        <begin position="3223"/>
        <end position="3242"/>
    </location>
</feature>
<dbReference type="eggNOG" id="ENOG502TGS2">
    <property type="taxonomic scope" value="Eukaryota"/>
</dbReference>
<evidence type="ECO:0000313" key="5">
    <source>
        <dbReference type="WormBase" id="B0207.5b"/>
    </source>
</evidence>
<feature type="signal peptide" evidence="2">
    <location>
        <begin position="1"/>
        <end position="20"/>
    </location>
</feature>
<feature type="region of interest" description="Disordered" evidence="1">
    <location>
        <begin position="3057"/>
        <end position="3094"/>
    </location>
</feature>
<dbReference type="EMBL" id="BX284601">
    <property type="protein sequence ID" value="CDX47488.1"/>
    <property type="molecule type" value="Genomic_DNA"/>
</dbReference>
<feature type="compositionally biased region" description="Basic and acidic residues" evidence="1">
    <location>
        <begin position="3387"/>
        <end position="3413"/>
    </location>
</feature>
<feature type="region of interest" description="Disordered" evidence="1">
    <location>
        <begin position="1901"/>
        <end position="1929"/>
    </location>
</feature>
<organism evidence="3 4">
    <name type="scientific">Caenorhabditis elegans</name>
    <dbReference type="NCBI Taxonomy" id="6239"/>
    <lineage>
        <taxon>Eukaryota</taxon>
        <taxon>Metazoa</taxon>
        <taxon>Ecdysozoa</taxon>
        <taxon>Nematoda</taxon>
        <taxon>Chromadorea</taxon>
        <taxon>Rhabditida</taxon>
        <taxon>Rhabditina</taxon>
        <taxon>Rhabditomorpha</taxon>
        <taxon>Rhabditoidea</taxon>
        <taxon>Rhabditidae</taxon>
        <taxon>Peloderinae</taxon>
        <taxon>Caenorhabditis</taxon>
    </lineage>
</organism>
<dbReference type="AGR" id="WB:WBGene00015028"/>
<dbReference type="ExpressionAtlas" id="A0A078BTN1">
    <property type="expression patterns" value="baseline and differential"/>
</dbReference>
<dbReference type="Bgee" id="WBGene00015028">
    <property type="expression patterns" value="Expressed in material anatomical entity and 1 other cell type or tissue"/>
</dbReference>
<feature type="region of interest" description="Disordered" evidence="1">
    <location>
        <begin position="125"/>
        <end position="152"/>
    </location>
</feature>
<dbReference type="STRING" id="6239.B0207.5b.1"/>
<feature type="region of interest" description="Disordered" evidence="1">
    <location>
        <begin position="3143"/>
        <end position="3172"/>
    </location>
</feature>
<feature type="compositionally biased region" description="Basic and acidic residues" evidence="1">
    <location>
        <begin position="3476"/>
        <end position="3492"/>
    </location>
</feature>
<dbReference type="OrthoDB" id="5809853at2759"/>
<evidence type="ECO:0007829" key="6">
    <source>
        <dbReference type="PeptideAtlas" id="A0A078BTN1"/>
    </source>
</evidence>
<feature type="region of interest" description="Disordered" evidence="1">
    <location>
        <begin position="48"/>
        <end position="95"/>
    </location>
</feature>
<feature type="region of interest" description="Disordered" evidence="1">
    <location>
        <begin position="3364"/>
        <end position="3426"/>
    </location>
</feature>
<feature type="region of interest" description="Disordered" evidence="1">
    <location>
        <begin position="1378"/>
        <end position="1447"/>
    </location>
</feature>
<feature type="region of interest" description="Disordered" evidence="1">
    <location>
        <begin position="3215"/>
        <end position="3248"/>
    </location>
</feature>
<feature type="region of interest" description="Disordered" evidence="1">
    <location>
        <begin position="1558"/>
        <end position="1598"/>
    </location>
</feature>
<reference evidence="3 4" key="1">
    <citation type="journal article" date="1998" name="Science">
        <title>Genome sequence of the nematode C. elegans: a platform for investigating biology.</title>
        <authorList>
            <consortium name="The C. elegans sequencing consortium"/>
            <person name="Sulson J.E."/>
            <person name="Waterston R."/>
        </authorList>
    </citation>
    <scope>NUCLEOTIDE SEQUENCE [LARGE SCALE GENOMIC DNA]</scope>
    <source>
        <strain evidence="3 4">Bristol N2</strain>
    </source>
</reference>
<feature type="compositionally biased region" description="Low complexity" evidence="1">
    <location>
        <begin position="59"/>
        <end position="68"/>
    </location>
</feature>
<name>A0A078BTN1_CAEEL</name>
<feature type="compositionally biased region" description="Basic and acidic residues" evidence="1">
    <location>
        <begin position="3641"/>
        <end position="3664"/>
    </location>
</feature>
<feature type="region of interest" description="Disordered" evidence="1">
    <location>
        <begin position="2398"/>
        <end position="2419"/>
    </location>
</feature>
<feature type="region of interest" description="Disordered" evidence="1">
    <location>
        <begin position="3448"/>
        <end position="3664"/>
    </location>
</feature>
<feature type="chain" id="PRO_5001730303" evidence="2">
    <location>
        <begin position="21"/>
        <end position="3664"/>
    </location>
</feature>
<dbReference type="OMA" id="RFYKIGP"/>
<feature type="region of interest" description="Disordered" evidence="1">
    <location>
        <begin position="253"/>
        <end position="273"/>
    </location>
</feature>
<dbReference type="InParanoid" id="A0A078BTN1"/>
<dbReference type="Proteomes" id="UP000001940">
    <property type="component" value="Chromosome I"/>
</dbReference>
<proteinExistence type="evidence at protein level"/>